<protein>
    <submittedName>
        <fullName evidence="1">Uncharacterized protein</fullName>
    </submittedName>
</protein>
<dbReference type="AlphaFoldDB" id="A0A135L371"/>
<name>A0A135L371_9BACI</name>
<evidence type="ECO:0000313" key="2">
    <source>
        <dbReference type="Proteomes" id="UP000070352"/>
    </source>
</evidence>
<sequence>MYKIERAQREIMLDGILNPDSNKLESGLSLFASILTFFVVRFPIPAQVALSAVALGLSLVPSEKDILNSLSADGERWLGEMYDFMYDNPQYDLIEIKYPFLQYIDVNDEGEDIKFVTGRGILTKVHSSSGWIVM</sequence>
<gene>
    <name evidence="1" type="ORF">U473_04340</name>
</gene>
<proteinExistence type="predicted"/>
<dbReference type="RefSeq" id="WP_068723710.1">
    <property type="nucleotide sequence ID" value="NZ_LSKU01000001.1"/>
</dbReference>
<organism evidence="1 2">
    <name type="scientific">Tepidibacillus decaturensis</name>
    <dbReference type="NCBI Taxonomy" id="1413211"/>
    <lineage>
        <taxon>Bacteria</taxon>
        <taxon>Bacillati</taxon>
        <taxon>Bacillota</taxon>
        <taxon>Bacilli</taxon>
        <taxon>Bacillales</taxon>
        <taxon>Bacillaceae</taxon>
        <taxon>Tepidibacillus</taxon>
    </lineage>
</organism>
<dbReference type="EMBL" id="LSKU01000001">
    <property type="protein sequence ID" value="KXG43329.1"/>
    <property type="molecule type" value="Genomic_DNA"/>
</dbReference>
<evidence type="ECO:0000313" key="1">
    <source>
        <dbReference type="EMBL" id="KXG43329.1"/>
    </source>
</evidence>
<dbReference type="OrthoDB" id="1952761at2"/>
<reference evidence="1 2" key="1">
    <citation type="submission" date="2016-02" db="EMBL/GenBank/DDBJ databases">
        <title>Draft Genome for Tepidibacillus decaturensis nov. sp. Strain Z9, an Anaerobic, Moderately Thermophilic and Heterotrophic Bacterium from Deep Subsurface of the Illinois Basin, USA.</title>
        <authorList>
            <person name="Dong Y."/>
            <person name="Chang J.Y."/>
            <person name="Sanford R."/>
            <person name="Fouke B.W."/>
        </authorList>
    </citation>
    <scope>NUCLEOTIDE SEQUENCE [LARGE SCALE GENOMIC DNA]</scope>
    <source>
        <strain evidence="1 2">Z9</strain>
    </source>
</reference>
<dbReference type="Proteomes" id="UP000070352">
    <property type="component" value="Unassembled WGS sequence"/>
</dbReference>
<keyword evidence="2" id="KW-1185">Reference proteome</keyword>
<comment type="caution">
    <text evidence="1">The sequence shown here is derived from an EMBL/GenBank/DDBJ whole genome shotgun (WGS) entry which is preliminary data.</text>
</comment>
<accession>A0A135L371</accession>